<protein>
    <submittedName>
        <fullName evidence="1">Uncharacterized protein</fullName>
    </submittedName>
</protein>
<sequence length="99" mass="11156">MKEKERRESRRRPEIKQIVAKSKALSATGAEGKRLLGFEEEFANNEEILKLEGKWEGDENIKEDDINGKGEKVAEEPLVIKRGEDRSFLIDMVVVVGGG</sequence>
<dbReference type="Gramene" id="OIT28150">
    <property type="protein sequence ID" value="OIT28150"/>
    <property type="gene ID" value="A4A49_20984"/>
</dbReference>
<comment type="caution">
    <text evidence="1">The sequence shown here is derived from an EMBL/GenBank/DDBJ whole genome shotgun (WGS) entry which is preliminary data.</text>
</comment>
<organism evidence="1 2">
    <name type="scientific">Nicotiana attenuata</name>
    <name type="common">Coyote tobacco</name>
    <dbReference type="NCBI Taxonomy" id="49451"/>
    <lineage>
        <taxon>Eukaryota</taxon>
        <taxon>Viridiplantae</taxon>
        <taxon>Streptophyta</taxon>
        <taxon>Embryophyta</taxon>
        <taxon>Tracheophyta</taxon>
        <taxon>Spermatophyta</taxon>
        <taxon>Magnoliopsida</taxon>
        <taxon>eudicotyledons</taxon>
        <taxon>Gunneridae</taxon>
        <taxon>Pentapetalae</taxon>
        <taxon>asterids</taxon>
        <taxon>lamiids</taxon>
        <taxon>Solanales</taxon>
        <taxon>Solanaceae</taxon>
        <taxon>Nicotianoideae</taxon>
        <taxon>Nicotianeae</taxon>
        <taxon>Nicotiana</taxon>
    </lineage>
</organism>
<evidence type="ECO:0000313" key="2">
    <source>
        <dbReference type="Proteomes" id="UP000187609"/>
    </source>
</evidence>
<evidence type="ECO:0000313" key="1">
    <source>
        <dbReference type="EMBL" id="OIT28150.1"/>
    </source>
</evidence>
<name>A0A1J6KFF9_NICAT</name>
<keyword evidence="2" id="KW-1185">Reference proteome</keyword>
<gene>
    <name evidence="1" type="ORF">A4A49_20984</name>
</gene>
<dbReference type="Proteomes" id="UP000187609">
    <property type="component" value="Unassembled WGS sequence"/>
</dbReference>
<dbReference type="AlphaFoldDB" id="A0A1J6KFF9"/>
<reference evidence="1" key="1">
    <citation type="submission" date="2016-11" db="EMBL/GenBank/DDBJ databases">
        <title>The genome of Nicotiana attenuata.</title>
        <authorList>
            <person name="Xu S."/>
            <person name="Brockmoeller T."/>
            <person name="Gaquerel E."/>
            <person name="Navarro A."/>
            <person name="Kuhl H."/>
            <person name="Gase K."/>
            <person name="Ling Z."/>
            <person name="Zhou W."/>
            <person name="Kreitzer C."/>
            <person name="Stanke M."/>
            <person name="Tang H."/>
            <person name="Lyons E."/>
            <person name="Pandey P."/>
            <person name="Pandey S.P."/>
            <person name="Timmermann B."/>
            <person name="Baldwin I.T."/>
        </authorList>
    </citation>
    <scope>NUCLEOTIDE SEQUENCE [LARGE SCALE GENOMIC DNA]</scope>
    <source>
        <strain evidence="1">UT</strain>
    </source>
</reference>
<dbReference type="EMBL" id="MJEQ01002153">
    <property type="protein sequence ID" value="OIT28150.1"/>
    <property type="molecule type" value="Genomic_DNA"/>
</dbReference>
<accession>A0A1J6KFF9</accession>
<proteinExistence type="predicted"/>